<evidence type="ECO:0000256" key="1">
    <source>
        <dbReference type="PROSITE-ProRule" id="PRU00023"/>
    </source>
</evidence>
<dbReference type="Proteomes" id="UP001519460">
    <property type="component" value="Unassembled WGS sequence"/>
</dbReference>
<organism evidence="2 3">
    <name type="scientific">Batillaria attramentaria</name>
    <dbReference type="NCBI Taxonomy" id="370345"/>
    <lineage>
        <taxon>Eukaryota</taxon>
        <taxon>Metazoa</taxon>
        <taxon>Spiralia</taxon>
        <taxon>Lophotrochozoa</taxon>
        <taxon>Mollusca</taxon>
        <taxon>Gastropoda</taxon>
        <taxon>Caenogastropoda</taxon>
        <taxon>Sorbeoconcha</taxon>
        <taxon>Cerithioidea</taxon>
        <taxon>Batillariidae</taxon>
        <taxon>Batillaria</taxon>
    </lineage>
</organism>
<dbReference type="InterPro" id="IPR039195">
    <property type="entry name" value="ANKRD40"/>
</dbReference>
<feature type="repeat" description="ANK" evidence="1">
    <location>
        <begin position="43"/>
        <end position="75"/>
    </location>
</feature>
<proteinExistence type="predicted"/>
<dbReference type="SUPFAM" id="SSF48403">
    <property type="entry name" value="Ankyrin repeat"/>
    <property type="match status" value="1"/>
</dbReference>
<dbReference type="SMART" id="SM00248">
    <property type="entry name" value="ANK"/>
    <property type="match status" value="2"/>
</dbReference>
<dbReference type="Pfam" id="PF12796">
    <property type="entry name" value="Ank_2"/>
    <property type="match status" value="1"/>
</dbReference>
<keyword evidence="1" id="KW-0040">ANK repeat</keyword>
<dbReference type="EMBL" id="JACVVK020000099">
    <property type="protein sequence ID" value="KAK7492792.1"/>
    <property type="molecule type" value="Genomic_DNA"/>
</dbReference>
<gene>
    <name evidence="2" type="ORF">BaRGS_00015930</name>
</gene>
<keyword evidence="3" id="KW-1185">Reference proteome</keyword>
<sequence length="259" mass="28533">MEQIEERELEENLREAASTGNMDLLRNLVEMKSVNVNSKNHMNGRTALHWGAKRNHIAVVQYLLDKGADGSAVDNEGKTAVQLTSNSKIHALLGGSGDIEVAENSLPITPNYLANPPFPYSSSNQPATSPVTNGDSVSENHSIMMNSNVNSSPDDELVLKARLANSDDPDFIEVELPRSSLRYDSLLNLLCAELAVDKQLVSRIRKLPDTIIRKDKDVTRLKDFQELELVLTNKAMSALSRGYRGIGTNPTMASEQILY</sequence>
<dbReference type="AlphaFoldDB" id="A0ABD0L164"/>
<dbReference type="Gene3D" id="1.25.40.20">
    <property type="entry name" value="Ankyrin repeat-containing domain"/>
    <property type="match status" value="1"/>
</dbReference>
<dbReference type="PROSITE" id="PS50088">
    <property type="entry name" value="ANK_REPEAT"/>
    <property type="match status" value="1"/>
</dbReference>
<dbReference type="PANTHER" id="PTHR24192:SF3">
    <property type="entry name" value="ANKYRIN REPEAT DOMAIN 40"/>
    <property type="match status" value="1"/>
</dbReference>
<comment type="caution">
    <text evidence="2">The sequence shown here is derived from an EMBL/GenBank/DDBJ whole genome shotgun (WGS) entry which is preliminary data.</text>
</comment>
<protein>
    <recommendedName>
        <fullName evidence="4">Ankyrin repeat domain-containing protein 40</fullName>
    </recommendedName>
</protein>
<dbReference type="InterPro" id="IPR002110">
    <property type="entry name" value="Ankyrin_rpt"/>
</dbReference>
<name>A0ABD0L164_9CAEN</name>
<evidence type="ECO:0000313" key="2">
    <source>
        <dbReference type="EMBL" id="KAK7492792.1"/>
    </source>
</evidence>
<evidence type="ECO:0000313" key="3">
    <source>
        <dbReference type="Proteomes" id="UP001519460"/>
    </source>
</evidence>
<reference evidence="2 3" key="1">
    <citation type="journal article" date="2023" name="Sci. Data">
        <title>Genome assembly of the Korean intertidal mud-creeper Batillaria attramentaria.</title>
        <authorList>
            <person name="Patra A.K."/>
            <person name="Ho P.T."/>
            <person name="Jun S."/>
            <person name="Lee S.J."/>
            <person name="Kim Y."/>
            <person name="Won Y.J."/>
        </authorList>
    </citation>
    <scope>NUCLEOTIDE SEQUENCE [LARGE SCALE GENOMIC DNA]</scope>
    <source>
        <strain evidence="2">Wonlab-2016</strain>
    </source>
</reference>
<accession>A0ABD0L164</accession>
<dbReference type="PROSITE" id="PS50297">
    <property type="entry name" value="ANK_REP_REGION"/>
    <property type="match status" value="1"/>
</dbReference>
<evidence type="ECO:0008006" key="4">
    <source>
        <dbReference type="Google" id="ProtNLM"/>
    </source>
</evidence>
<dbReference type="PANTHER" id="PTHR24192">
    <property type="entry name" value="ANKYRIN REPEAT DOMAIN 40"/>
    <property type="match status" value="1"/>
</dbReference>
<dbReference type="InterPro" id="IPR036770">
    <property type="entry name" value="Ankyrin_rpt-contain_sf"/>
</dbReference>